<dbReference type="InterPro" id="IPR052035">
    <property type="entry name" value="ZnF_BED_domain_contain"/>
</dbReference>
<keyword evidence="2" id="KW-0479">Metal-binding</keyword>
<comment type="caution">
    <text evidence="7">The sequence shown here is derived from an EMBL/GenBank/DDBJ whole genome shotgun (WGS) entry which is preliminary data.</text>
</comment>
<sequence>MGRKKKNTVYRYFEIDENRKTSTCLINECGKILKTQHGANLLKHLKHMHPEQFKLTTEVNNTTPIQKATVTESIVKECTNLVAVHGRPFSLLDDEAFQNLLKMIPNNNIAINTQKIRSNIQSMAEKNRYEMGTTLQGKILCLKVDIASIATRCFLGINCQYYEDGHIILKNLSVTEIYQRHTSDHLKDLLLFVLQRFRIDIQQIYSITTDNGANMIKMTKLINEANSADITSDTAEAGSSSSQTINLYVEDSDSDSESHQYMEMEGSEIERITTRLTENLGAQFQNMKVGSHDEAAHSIGLVRCAAHTLQLALLDASNNVNTRTLLLECREVVRRLRTPQFVRIIRQQNKLIPKLDCTTRWHSTIDMAQSLISLKEICTTHERLHLPSATWSALEDYVKCMTPAKVLTKKLQEEQLTVGDFYLEWMLCQYKLTKINTEMSTHIVTKMKERENLLFVSDTFINAIFLDPRVNSILTQDQQRRAKDNLIKLFFRYFKVQQKDTENSLVETNVGKNENSEARAELDDFLNSSYINRLTDLTRLIRRDDPCGELLNNLQQSFNLFLEEPLLKSTELISSYWEKSKLKFPFLYKLSTIVLATPMTQVSVERLFSSLRFIVSNYRFSMKDQIIDDILFLRSNSIFDK</sequence>
<accession>A0A8S1AM52</accession>
<keyword evidence="3" id="KW-0863">Zinc-finger</keyword>
<dbReference type="GO" id="GO:0005634">
    <property type="term" value="C:nucleus"/>
    <property type="evidence" value="ECO:0007669"/>
    <property type="project" value="UniProtKB-SubCell"/>
</dbReference>
<dbReference type="SUPFAM" id="SSF53098">
    <property type="entry name" value="Ribonuclease H-like"/>
    <property type="match status" value="1"/>
</dbReference>
<proteinExistence type="predicted"/>
<name>A0A8S1AM52_ARCPL</name>
<organism evidence="7 8">
    <name type="scientific">Arctia plantaginis</name>
    <name type="common">Wood tiger moth</name>
    <name type="synonym">Phalaena plantaginis</name>
    <dbReference type="NCBI Taxonomy" id="874455"/>
    <lineage>
        <taxon>Eukaryota</taxon>
        <taxon>Metazoa</taxon>
        <taxon>Ecdysozoa</taxon>
        <taxon>Arthropoda</taxon>
        <taxon>Hexapoda</taxon>
        <taxon>Insecta</taxon>
        <taxon>Pterygota</taxon>
        <taxon>Neoptera</taxon>
        <taxon>Endopterygota</taxon>
        <taxon>Lepidoptera</taxon>
        <taxon>Glossata</taxon>
        <taxon>Ditrysia</taxon>
        <taxon>Noctuoidea</taxon>
        <taxon>Erebidae</taxon>
        <taxon>Arctiinae</taxon>
        <taxon>Arctia</taxon>
    </lineage>
</organism>
<dbReference type="OrthoDB" id="5103at2759"/>
<dbReference type="GO" id="GO:0008270">
    <property type="term" value="F:zinc ion binding"/>
    <property type="evidence" value="ECO:0007669"/>
    <property type="project" value="UniProtKB-KW"/>
</dbReference>
<evidence type="ECO:0000256" key="3">
    <source>
        <dbReference type="ARBA" id="ARBA00022771"/>
    </source>
</evidence>
<keyword evidence="8" id="KW-1185">Reference proteome</keyword>
<reference evidence="7 8" key="1">
    <citation type="submission" date="2020-04" db="EMBL/GenBank/DDBJ databases">
        <authorList>
            <person name="Wallbank WR R."/>
            <person name="Pardo Diaz C."/>
            <person name="Kozak K."/>
            <person name="Martin S."/>
            <person name="Jiggins C."/>
            <person name="Moest M."/>
            <person name="Warren A I."/>
            <person name="Byers J.R.P. K."/>
            <person name="Montejo-Kovacevich G."/>
            <person name="Yen C E."/>
        </authorList>
    </citation>
    <scope>NUCLEOTIDE SEQUENCE [LARGE SCALE GENOMIC DNA]</scope>
</reference>
<dbReference type="Proteomes" id="UP000494106">
    <property type="component" value="Unassembled WGS sequence"/>
</dbReference>
<keyword evidence="5" id="KW-0539">Nucleus</keyword>
<gene>
    <name evidence="7" type="ORF">APLA_LOCUS10872</name>
</gene>
<evidence type="ECO:0000256" key="5">
    <source>
        <dbReference type="ARBA" id="ARBA00023242"/>
    </source>
</evidence>
<protein>
    <recommendedName>
        <fullName evidence="6">HAT C-terminal dimerisation domain-containing protein</fullName>
    </recommendedName>
</protein>
<evidence type="ECO:0000256" key="1">
    <source>
        <dbReference type="ARBA" id="ARBA00004123"/>
    </source>
</evidence>
<dbReference type="PANTHER" id="PTHR46481:SF10">
    <property type="entry name" value="ZINC FINGER BED DOMAIN-CONTAINING PROTEIN 39"/>
    <property type="match status" value="1"/>
</dbReference>
<comment type="subcellular location">
    <subcellularLocation>
        <location evidence="1">Nucleus</location>
    </subcellularLocation>
</comment>
<evidence type="ECO:0000313" key="7">
    <source>
        <dbReference type="EMBL" id="CAB3246433.1"/>
    </source>
</evidence>
<dbReference type="EMBL" id="CADEBC010000525">
    <property type="protein sequence ID" value="CAB3246433.1"/>
    <property type="molecule type" value="Genomic_DNA"/>
</dbReference>
<dbReference type="PANTHER" id="PTHR46481">
    <property type="entry name" value="ZINC FINGER BED DOMAIN-CONTAINING PROTEIN 4"/>
    <property type="match status" value="1"/>
</dbReference>
<dbReference type="GO" id="GO:0046983">
    <property type="term" value="F:protein dimerization activity"/>
    <property type="evidence" value="ECO:0007669"/>
    <property type="project" value="InterPro"/>
</dbReference>
<evidence type="ECO:0000313" key="8">
    <source>
        <dbReference type="Proteomes" id="UP000494106"/>
    </source>
</evidence>
<evidence type="ECO:0000256" key="2">
    <source>
        <dbReference type="ARBA" id="ARBA00022723"/>
    </source>
</evidence>
<dbReference type="AlphaFoldDB" id="A0A8S1AM52"/>
<keyword evidence="4" id="KW-0862">Zinc</keyword>
<dbReference type="Pfam" id="PF05699">
    <property type="entry name" value="Dimer_Tnp_hAT"/>
    <property type="match status" value="1"/>
</dbReference>
<dbReference type="InterPro" id="IPR012337">
    <property type="entry name" value="RNaseH-like_sf"/>
</dbReference>
<evidence type="ECO:0000256" key="4">
    <source>
        <dbReference type="ARBA" id="ARBA00022833"/>
    </source>
</evidence>
<evidence type="ECO:0000259" key="6">
    <source>
        <dbReference type="Pfam" id="PF05699"/>
    </source>
</evidence>
<dbReference type="InterPro" id="IPR008906">
    <property type="entry name" value="HATC_C_dom"/>
</dbReference>
<feature type="domain" description="HAT C-terminal dimerisation" evidence="6">
    <location>
        <begin position="559"/>
        <end position="636"/>
    </location>
</feature>